<dbReference type="Gene3D" id="1.20.1170.10">
    <property type="match status" value="1"/>
</dbReference>
<reference evidence="3" key="1">
    <citation type="submission" date="2025-08" db="UniProtKB">
        <authorList>
            <consortium name="Ensembl"/>
        </authorList>
    </citation>
    <scope>IDENTIFICATION</scope>
</reference>
<proteinExistence type="predicted"/>
<feature type="coiled-coil region" evidence="1">
    <location>
        <begin position="859"/>
        <end position="893"/>
    </location>
</feature>
<reference evidence="3" key="2">
    <citation type="submission" date="2025-09" db="UniProtKB">
        <authorList>
            <consortium name="Ensembl"/>
        </authorList>
    </citation>
    <scope>IDENTIFICATION</scope>
</reference>
<dbReference type="InterPro" id="IPR028728">
    <property type="entry name" value="Astrin"/>
</dbReference>
<protein>
    <submittedName>
        <fullName evidence="3">Sperm-associated antigen 5-like</fullName>
    </submittedName>
</protein>
<evidence type="ECO:0000256" key="2">
    <source>
        <dbReference type="SAM" id="MobiDB-lite"/>
    </source>
</evidence>
<feature type="region of interest" description="Disordered" evidence="2">
    <location>
        <begin position="1265"/>
        <end position="1288"/>
    </location>
</feature>
<feature type="coiled-coil region" evidence="1">
    <location>
        <begin position="1357"/>
        <end position="1556"/>
    </location>
</feature>
<dbReference type="PANTHER" id="PTHR15347">
    <property type="entry name" value="SPERM-ASSOCIATED ANTIGEN 5"/>
    <property type="match status" value="1"/>
</dbReference>
<dbReference type="GO" id="GO:0051988">
    <property type="term" value="P:regulation of attachment of spindle microtubules to kinetochore"/>
    <property type="evidence" value="ECO:0007669"/>
    <property type="project" value="InterPro"/>
</dbReference>
<dbReference type="PANTHER" id="PTHR15347:SF1">
    <property type="entry name" value="SPERM-ASSOCIATED ANTIGEN 5"/>
    <property type="match status" value="1"/>
</dbReference>
<evidence type="ECO:0000313" key="3">
    <source>
        <dbReference type="Ensembl" id="ENSSANP00000092366.1"/>
    </source>
</evidence>
<feature type="region of interest" description="Disordered" evidence="2">
    <location>
        <begin position="120"/>
        <end position="139"/>
    </location>
</feature>
<feature type="compositionally biased region" description="Basic and acidic residues" evidence="2">
    <location>
        <begin position="1266"/>
        <end position="1275"/>
    </location>
</feature>
<dbReference type="GO" id="GO:0051301">
    <property type="term" value="P:cell division"/>
    <property type="evidence" value="ECO:0007669"/>
    <property type="project" value="InterPro"/>
</dbReference>
<dbReference type="Ensembl" id="ENSSANT00000098112.1">
    <property type="protein sequence ID" value="ENSSANP00000092366.1"/>
    <property type="gene ID" value="ENSSANG00000045600.1"/>
</dbReference>
<dbReference type="Proteomes" id="UP000472260">
    <property type="component" value="Unassembled WGS sequence"/>
</dbReference>
<evidence type="ECO:0000256" key="1">
    <source>
        <dbReference type="SAM" id="Coils"/>
    </source>
</evidence>
<sequence>MSSVHGLSNPRSDRVPLRDVQNELLNLQDSPTLMLKHASMHKKDPKTKHEVVPGENPSSLTITTDIHSDGKAVDATDEHQDVILKSFVCLEREVVVEDEPVMSEKSVLIRCLVLEDNDPLQSDPNETIEPDCTEDNQTTEEHVDHPYYYRSRSTGLDASSILCQEEEVSTYELGNVTFKSLMCLGGEVQVSDNSAISDKSILIKDLASGNHSQCKNTPISKVGTEAVSVSSQPLGHSYCNWKSLCEDSSTISTVDADDASQSNVAHIVGIQSDLSEGCHGVSSEEGEITFKGLCCSGVEIEIADLSSVSKMSVLMDNLAEEQSPSCLNDTSENDGQSFAYLTPGRKHVDHIYCHAKEKPLVLNMLTTENGVSSKSQLFSPSLLKKPGNTVGSLTSPLGNNTQEMYESVSCCETEASKTVANQKSNQHLSVLNGKNNMESSDVVQLSNSDEKYKVPKDESSVMTRKDVEGYCDEQFLPERKEAVSYFEENLSPQVAFIENVGLETSILKDKTLGLKDEEIPPEIEVMRFCDRSGEAVSVNQDLPTAIALTGSCTPKTPTLSRSVLHDHTTENPMSHLWPELPESPMPPPLLNSTSLANAFSYTPVPQDPPKTKDVEPKMASEDNQKLLNAPPVLGNGPLQEQLRQMAELLMVVSGKMVVPTPAPVNHHSALVSTSPVVMRSACVWSTPVQRMERSVNTSAAVEILKEVVKVNVSDASTSTDSVLWNLMPGNMEHLSRSELEQRLTSTLIMVEVLSQQLTSARAHNSSKNTSPSDLREKLIQTDHTELRQNGTYKDLYGTALERIQSLEHDQEVLHSLYNIIKPMRIGMDSFKSSTEDVIFKMQQIGNTVNVDQETLSRQVSQMKSLYGRYKETLQRMEQKMKKMRHRMDKALEEKEAAFNVTQQLRDYHAAQVAELEHTVGSQQELMSALKLAYPSLVELSKSYMESISAANDHLRRKQEDHMSLLVELRKAQELIQRINPVLHQLHQRTTTAVESSKQHLEMRVRAVEERDLMENELEHMRSGLQDASQQISDLNMQQTIMTSEMSVLREQLIQAEEERFQLQRRSTELSATVTSTLASYAFLEQTLASETSKLQQSMCDAQQATGRANWLEEALQTSRKQLEEYEDTLSQRESLIKELHTKAEIHHHQLGQLAQVKTELSSAKEMSEFLQAENEMAREQMEESERLLRCHLQGLRERNLECEDLKLALEQLRLEKESLQEELDSTRDKARSMLLEQGEQMAQASNDVMLLNHRVCSLTSILKESLTSKESENSDKTLQSHRHPSSSFVDSIMVAMMKTQEPETESPMGSEEREVQQDGIGSETSAFTRIPPTTHTEVKVERQSHMLELLSDFGETISDLQLTLDQLRIQKDTEQQTLKQTICGLQEALQEASQRHKLEVSELRQNVDRLQAQVEKDAAVLQQKAQDERNLRKLCSEMEENLEAAHKYRAENSELRREVADLRQLEQQAKVEAQVLREELNRKGVQSAASAKALDEKIRLLREVEKLKANLMETEENRTKVLERAKRHQRVHAMNQSKLERELHLLDDMIERVRRTLSSIPDLVKSCPELQNLVKFLE</sequence>
<feature type="compositionally biased region" description="Acidic residues" evidence="2">
    <location>
        <begin position="126"/>
        <end position="138"/>
    </location>
</feature>
<name>A0A671S8D8_9TELE</name>
<keyword evidence="4" id="KW-1185">Reference proteome</keyword>
<organism evidence="3 4">
    <name type="scientific">Sinocyclocheilus anshuiensis</name>
    <dbReference type="NCBI Taxonomy" id="1608454"/>
    <lineage>
        <taxon>Eukaryota</taxon>
        <taxon>Metazoa</taxon>
        <taxon>Chordata</taxon>
        <taxon>Craniata</taxon>
        <taxon>Vertebrata</taxon>
        <taxon>Euteleostomi</taxon>
        <taxon>Actinopterygii</taxon>
        <taxon>Neopterygii</taxon>
        <taxon>Teleostei</taxon>
        <taxon>Ostariophysi</taxon>
        <taxon>Cypriniformes</taxon>
        <taxon>Cyprinidae</taxon>
        <taxon>Cyprininae</taxon>
        <taxon>Sinocyclocheilus</taxon>
    </lineage>
</organism>
<accession>A0A671S8D8</accession>
<feature type="coiled-coil region" evidence="1">
    <location>
        <begin position="1010"/>
        <end position="1065"/>
    </location>
</feature>
<gene>
    <name evidence="3" type="primary">spag5</name>
</gene>
<evidence type="ECO:0000313" key="4">
    <source>
        <dbReference type="Proteomes" id="UP000472260"/>
    </source>
</evidence>
<feature type="region of interest" description="Disordered" evidence="2">
    <location>
        <begin position="43"/>
        <end position="62"/>
    </location>
</feature>
<feature type="coiled-coil region" evidence="1">
    <location>
        <begin position="1108"/>
        <end position="1236"/>
    </location>
</feature>
<keyword evidence="1" id="KW-0175">Coiled coil</keyword>